<sequence>MSAPQGTRDQIMAQINLELNVARAHIDALTNQHRQAVEEIESLRNLNASNAARMSYNQAAVPSMPSVTTIPLFFHSTASIPSMPPTASIPTMPMPTFQYNGYTSDSSQRNVFQSSVPIPPATQGNTHDDPVTQRLKMLEEQNMRVLSILAKLPGVAVPVDVEPRTGFQASPCPTGYSREHA</sequence>
<dbReference type="EMBL" id="CM042050">
    <property type="protein sequence ID" value="KAI3735278.1"/>
    <property type="molecule type" value="Genomic_DNA"/>
</dbReference>
<accession>A0ACB9CLU0</accession>
<name>A0ACB9CLU0_ARCLA</name>
<comment type="caution">
    <text evidence="1">The sequence shown here is derived from an EMBL/GenBank/DDBJ whole genome shotgun (WGS) entry which is preliminary data.</text>
</comment>
<dbReference type="Proteomes" id="UP001055879">
    <property type="component" value="Linkage Group LG04"/>
</dbReference>
<reference evidence="2" key="1">
    <citation type="journal article" date="2022" name="Mol. Ecol. Resour.">
        <title>The genomes of chicory, endive, great burdock and yacon provide insights into Asteraceae palaeo-polyploidization history and plant inulin production.</title>
        <authorList>
            <person name="Fan W."/>
            <person name="Wang S."/>
            <person name="Wang H."/>
            <person name="Wang A."/>
            <person name="Jiang F."/>
            <person name="Liu H."/>
            <person name="Zhao H."/>
            <person name="Xu D."/>
            <person name="Zhang Y."/>
        </authorList>
    </citation>
    <scope>NUCLEOTIDE SEQUENCE [LARGE SCALE GENOMIC DNA]</scope>
    <source>
        <strain evidence="2">cv. Niubang</strain>
    </source>
</reference>
<evidence type="ECO:0000313" key="2">
    <source>
        <dbReference type="Proteomes" id="UP001055879"/>
    </source>
</evidence>
<keyword evidence="2" id="KW-1185">Reference proteome</keyword>
<gene>
    <name evidence="1" type="ORF">L6452_14771</name>
</gene>
<reference evidence="1 2" key="2">
    <citation type="journal article" date="2022" name="Mol. Ecol. Resour.">
        <title>The genomes of chicory, endive, great burdock and yacon provide insights into Asteraceae paleo-polyploidization history and plant inulin production.</title>
        <authorList>
            <person name="Fan W."/>
            <person name="Wang S."/>
            <person name="Wang H."/>
            <person name="Wang A."/>
            <person name="Jiang F."/>
            <person name="Liu H."/>
            <person name="Zhao H."/>
            <person name="Xu D."/>
            <person name="Zhang Y."/>
        </authorList>
    </citation>
    <scope>NUCLEOTIDE SEQUENCE [LARGE SCALE GENOMIC DNA]</scope>
    <source>
        <strain evidence="2">cv. Niubang</strain>
    </source>
</reference>
<evidence type="ECO:0000313" key="1">
    <source>
        <dbReference type="EMBL" id="KAI3735278.1"/>
    </source>
</evidence>
<proteinExistence type="predicted"/>
<organism evidence="1 2">
    <name type="scientific">Arctium lappa</name>
    <name type="common">Greater burdock</name>
    <name type="synonym">Lappa major</name>
    <dbReference type="NCBI Taxonomy" id="4217"/>
    <lineage>
        <taxon>Eukaryota</taxon>
        <taxon>Viridiplantae</taxon>
        <taxon>Streptophyta</taxon>
        <taxon>Embryophyta</taxon>
        <taxon>Tracheophyta</taxon>
        <taxon>Spermatophyta</taxon>
        <taxon>Magnoliopsida</taxon>
        <taxon>eudicotyledons</taxon>
        <taxon>Gunneridae</taxon>
        <taxon>Pentapetalae</taxon>
        <taxon>asterids</taxon>
        <taxon>campanulids</taxon>
        <taxon>Asterales</taxon>
        <taxon>Asteraceae</taxon>
        <taxon>Carduoideae</taxon>
        <taxon>Cardueae</taxon>
        <taxon>Arctiinae</taxon>
        <taxon>Arctium</taxon>
    </lineage>
</organism>
<protein>
    <submittedName>
        <fullName evidence="1">Uncharacterized protein</fullName>
    </submittedName>
</protein>